<keyword evidence="2" id="KW-1185">Reference proteome</keyword>
<reference evidence="1 2" key="1">
    <citation type="journal article" date="2017" name="Curr. Biol.">
        <title>Genome architecture and evolution of a unichromosomal asexual nematode.</title>
        <authorList>
            <person name="Fradin H."/>
            <person name="Zegar C."/>
            <person name="Gutwein M."/>
            <person name="Lucas J."/>
            <person name="Kovtun M."/>
            <person name="Corcoran D."/>
            <person name="Baugh L.R."/>
            <person name="Kiontke K."/>
            <person name="Gunsalus K."/>
            <person name="Fitch D.H."/>
            <person name="Piano F."/>
        </authorList>
    </citation>
    <scope>NUCLEOTIDE SEQUENCE [LARGE SCALE GENOMIC DNA]</scope>
    <source>
        <strain evidence="1">PF1309</strain>
    </source>
</reference>
<organism evidence="1 2">
    <name type="scientific">Diploscapter pachys</name>
    <dbReference type="NCBI Taxonomy" id="2018661"/>
    <lineage>
        <taxon>Eukaryota</taxon>
        <taxon>Metazoa</taxon>
        <taxon>Ecdysozoa</taxon>
        <taxon>Nematoda</taxon>
        <taxon>Chromadorea</taxon>
        <taxon>Rhabditida</taxon>
        <taxon>Rhabditina</taxon>
        <taxon>Rhabditomorpha</taxon>
        <taxon>Rhabditoidea</taxon>
        <taxon>Rhabditidae</taxon>
        <taxon>Diploscapter</taxon>
    </lineage>
</organism>
<dbReference type="InterPro" id="IPR001938">
    <property type="entry name" value="Thaumatin"/>
</dbReference>
<accession>A0A2A2KS74</accession>
<dbReference type="STRING" id="2018661.A0A2A2KS74"/>
<dbReference type="InterPro" id="IPR037176">
    <property type="entry name" value="Osmotin/thaumatin-like_sf"/>
</dbReference>
<dbReference type="Proteomes" id="UP000218231">
    <property type="component" value="Unassembled WGS sequence"/>
</dbReference>
<sequence>MLMTNLTDYYDVSLVDGYNIPVFIEPIEGTYNTNGGEYDCKRAGGCVTDVNSVCPPELQVVKNGRVVACKSACLAFNTDQYCCRGAYGTPETCQASQYGKIFKQVRHDIISKIDERIFIVLSYRLFVRL</sequence>
<protein>
    <submittedName>
        <fullName evidence="1">Uncharacterized protein</fullName>
    </submittedName>
</protein>
<name>A0A2A2KS74_9BILA</name>
<dbReference type="Pfam" id="PF00314">
    <property type="entry name" value="Thaumatin"/>
    <property type="match status" value="1"/>
</dbReference>
<proteinExistence type="predicted"/>
<evidence type="ECO:0000313" key="2">
    <source>
        <dbReference type="Proteomes" id="UP000218231"/>
    </source>
</evidence>
<evidence type="ECO:0000313" key="1">
    <source>
        <dbReference type="EMBL" id="PAV76667.1"/>
    </source>
</evidence>
<dbReference type="OrthoDB" id="5861241at2759"/>
<dbReference type="PANTHER" id="PTHR31013">
    <property type="entry name" value="THAUMATIN FAMILY PROTEIN-RELATED"/>
    <property type="match status" value="1"/>
</dbReference>
<dbReference type="AlphaFoldDB" id="A0A2A2KS74"/>
<dbReference type="EMBL" id="LIAE01007834">
    <property type="protein sequence ID" value="PAV76667.1"/>
    <property type="molecule type" value="Genomic_DNA"/>
</dbReference>
<dbReference type="SMART" id="SM00205">
    <property type="entry name" value="THN"/>
    <property type="match status" value="1"/>
</dbReference>
<dbReference type="SUPFAM" id="SSF49870">
    <property type="entry name" value="Osmotin, thaumatin-like protein"/>
    <property type="match status" value="1"/>
</dbReference>
<gene>
    <name evidence="1" type="ORF">WR25_25562</name>
</gene>
<dbReference type="Gene3D" id="2.60.110.10">
    <property type="entry name" value="Thaumatin"/>
    <property type="match status" value="1"/>
</dbReference>
<dbReference type="PANTHER" id="PTHR31013:SF12">
    <property type="entry name" value="PATHOGENESIS-RELATED PROTEIN 5-LIKE"/>
    <property type="match status" value="1"/>
</dbReference>
<comment type="caution">
    <text evidence="1">The sequence shown here is derived from an EMBL/GenBank/DDBJ whole genome shotgun (WGS) entry which is preliminary data.</text>
</comment>
<dbReference type="PROSITE" id="PS51367">
    <property type="entry name" value="THAUMATIN_2"/>
    <property type="match status" value="1"/>
</dbReference>